<dbReference type="Pfam" id="PF07859">
    <property type="entry name" value="Abhydrolase_3"/>
    <property type="match status" value="1"/>
</dbReference>
<organism evidence="5 6">
    <name type="scientific">Steroidobacter flavus</name>
    <dbReference type="NCBI Taxonomy" id="1842136"/>
    <lineage>
        <taxon>Bacteria</taxon>
        <taxon>Pseudomonadati</taxon>
        <taxon>Pseudomonadota</taxon>
        <taxon>Gammaproteobacteria</taxon>
        <taxon>Steroidobacterales</taxon>
        <taxon>Steroidobacteraceae</taxon>
        <taxon>Steroidobacter</taxon>
    </lineage>
</organism>
<keyword evidence="6" id="KW-1185">Reference proteome</keyword>
<evidence type="ECO:0000313" key="5">
    <source>
        <dbReference type="EMBL" id="MFC4312674.1"/>
    </source>
</evidence>
<proteinExistence type="inferred from homology"/>
<feature type="domain" description="Alpha/beta hydrolase fold-3" evidence="4">
    <location>
        <begin position="83"/>
        <end position="282"/>
    </location>
</feature>
<dbReference type="EMBL" id="JBHSDU010000014">
    <property type="protein sequence ID" value="MFC4312674.1"/>
    <property type="molecule type" value="Genomic_DNA"/>
</dbReference>
<dbReference type="InterPro" id="IPR050300">
    <property type="entry name" value="GDXG_lipolytic_enzyme"/>
</dbReference>
<evidence type="ECO:0000259" key="4">
    <source>
        <dbReference type="Pfam" id="PF07859"/>
    </source>
</evidence>
<evidence type="ECO:0000256" key="2">
    <source>
        <dbReference type="ARBA" id="ARBA00022801"/>
    </source>
</evidence>
<feature type="active site" evidence="3">
    <location>
        <position position="156"/>
    </location>
</feature>
<accession>A0ABV8T1U7</accession>
<dbReference type="PROSITE" id="PS01174">
    <property type="entry name" value="LIPASE_GDXG_SER"/>
    <property type="match status" value="1"/>
</dbReference>
<evidence type="ECO:0000256" key="3">
    <source>
        <dbReference type="PROSITE-ProRule" id="PRU10038"/>
    </source>
</evidence>
<dbReference type="Gene3D" id="3.40.50.1820">
    <property type="entry name" value="alpha/beta hydrolase"/>
    <property type="match status" value="1"/>
</dbReference>
<name>A0ABV8T1U7_9GAMM</name>
<reference evidence="6" key="1">
    <citation type="journal article" date="2019" name="Int. J. Syst. Evol. Microbiol.">
        <title>The Global Catalogue of Microorganisms (GCM) 10K type strain sequencing project: providing services to taxonomists for standard genome sequencing and annotation.</title>
        <authorList>
            <consortium name="The Broad Institute Genomics Platform"/>
            <consortium name="The Broad Institute Genome Sequencing Center for Infectious Disease"/>
            <person name="Wu L."/>
            <person name="Ma J."/>
        </authorList>
    </citation>
    <scope>NUCLEOTIDE SEQUENCE [LARGE SCALE GENOMIC DNA]</scope>
    <source>
        <strain evidence="6">CGMCC 1.10759</strain>
    </source>
</reference>
<evidence type="ECO:0000256" key="1">
    <source>
        <dbReference type="ARBA" id="ARBA00010515"/>
    </source>
</evidence>
<comment type="caution">
    <text evidence="5">The sequence shown here is derived from an EMBL/GenBank/DDBJ whole genome shotgun (WGS) entry which is preliminary data.</text>
</comment>
<dbReference type="PANTHER" id="PTHR48081:SF8">
    <property type="entry name" value="ALPHA_BETA HYDROLASE FOLD-3 DOMAIN-CONTAINING PROTEIN-RELATED"/>
    <property type="match status" value="1"/>
</dbReference>
<dbReference type="GO" id="GO:0016787">
    <property type="term" value="F:hydrolase activity"/>
    <property type="evidence" value="ECO:0007669"/>
    <property type="project" value="UniProtKB-KW"/>
</dbReference>
<dbReference type="PANTHER" id="PTHR48081">
    <property type="entry name" value="AB HYDROLASE SUPERFAMILY PROTEIN C4A8.06C"/>
    <property type="match status" value="1"/>
</dbReference>
<dbReference type="Proteomes" id="UP001595904">
    <property type="component" value="Unassembled WGS sequence"/>
</dbReference>
<dbReference type="InterPro" id="IPR029058">
    <property type="entry name" value="AB_hydrolase_fold"/>
</dbReference>
<sequence length="306" mass="32116">MAHSKSVAPDVRAFLDMIAGQPPFRSLSVADARAAVRQLAAAVDLPADLSVESEDIVLDIDRTRQLAARVFVPPGIAVAGPTIVYFHGGGWTTGDLDSYDSLCRSIAACTKLRLVSVDYRLAPEATFPAAYEDALAATKLVLAAAGTRGVIVAGDSAGGGLAAAVAHELRREGGVLAQLLLYPVVDVAGRGGSYSECAAGFLLEAADMECFIDSYVPDRAQRRDWRCSPLLAESFEGLPPLVLLTCGLDPLRDEGRSYAASCAKAGVDVHFIEAPGHIHGIAMLRRAIPSSQGIIDRACAGLMTLL</sequence>
<protein>
    <submittedName>
        <fullName evidence="5">Alpha/beta hydrolase fold domain-containing protein</fullName>
    </submittedName>
</protein>
<dbReference type="InterPro" id="IPR013094">
    <property type="entry name" value="AB_hydrolase_3"/>
</dbReference>
<evidence type="ECO:0000313" key="6">
    <source>
        <dbReference type="Proteomes" id="UP001595904"/>
    </source>
</evidence>
<gene>
    <name evidence="5" type="ORF">ACFPN2_26555</name>
</gene>
<dbReference type="RefSeq" id="WP_380602275.1">
    <property type="nucleotide sequence ID" value="NZ_JBHSDU010000014.1"/>
</dbReference>
<comment type="similarity">
    <text evidence="1">Belongs to the 'GDXG' lipolytic enzyme family.</text>
</comment>
<dbReference type="InterPro" id="IPR033140">
    <property type="entry name" value="Lipase_GDXG_put_SER_AS"/>
</dbReference>
<dbReference type="SUPFAM" id="SSF53474">
    <property type="entry name" value="alpha/beta-Hydrolases"/>
    <property type="match status" value="1"/>
</dbReference>
<keyword evidence="2 5" id="KW-0378">Hydrolase</keyword>